<dbReference type="GO" id="GO:0005634">
    <property type="term" value="C:nucleus"/>
    <property type="evidence" value="ECO:0007669"/>
    <property type="project" value="UniProtKB-SubCell"/>
</dbReference>
<dbReference type="Pfam" id="PF02864">
    <property type="entry name" value="STAT_bind"/>
    <property type="match status" value="1"/>
</dbReference>
<evidence type="ECO:0000256" key="10">
    <source>
        <dbReference type="ARBA" id="ARBA00023163"/>
    </source>
</evidence>
<dbReference type="Ensembl" id="ENSSDUT00000010140.1">
    <property type="protein sequence ID" value="ENSSDUP00000009948.1"/>
    <property type="gene ID" value="ENSSDUG00000007293.1"/>
</dbReference>
<sequence length="745" mass="85252">MMTQWQELLSLNLVQGQLSELYERKFPRHIRHCLCMCIEDLDWDSAAVDENKAIVCFHALIFYLEQQWNQSVQQNHNLPGPDFQGMRDYLLKNFQGVPLNLAVILSECLQEEKRILFSATKTQGGDGPTVDQKWRELDNGISELKRQTLEVKKEMKSLEILYENHDYILKTWKSKVEKCIGLAQSQAAVKEECLKQANFISQTKQVVLQQIVKILKQAEQIVAALTDVELPEWKQRQQMACIGGPVDTCLDHLQMRFTAVAEVLIQVRQQLQKLHDQNKKYDCNDASSLHEETEKSALSLLTKLLSSALVVEIQPVMTNLPQRPLILKTGVRFTAAVRFLANLPEFKCLLKVKPVFDKDVEETTTEKGFRHFDFTRDNSKVLDVELPGGGLVAEFTHMSVKEIKTRTKGSCQSRLGVTEELHIIKFVTVFQHAGLSCDIEASSLPVVIISSSNQIPSAWASVMWCNILSSSEPRDLSLFVDPPPVTWQQLSQVLSWQFLSVGQRELDENQLSMLRDKLMDEPDGLIHWNKFSKNECAWIWINGILDLIKRHLVDLWQNGYIMGFVSRKSTRSLLREKPTGTFLLRFSESNKDGAITFSWVEHTNGETHVHSVEPYTKTELTVLSLPDIIYLYSLKSEENTTRNPLLYLYPDIHRDAAFGRYCSIPEKEAPKNMNGYVRRNHTCSVDPTPPSPPPQEAHMDTHMDTDADTSMEDQVIQDLFYDILGLPRSPALLMSRQDTTTHFFN</sequence>
<dbReference type="CDD" id="cd14801">
    <property type="entry name" value="STAT_DBD"/>
    <property type="match status" value="1"/>
</dbReference>
<evidence type="ECO:0000256" key="3">
    <source>
        <dbReference type="ARBA" id="ARBA00005586"/>
    </source>
</evidence>
<comment type="subcellular location">
    <subcellularLocation>
        <location evidence="2 13">Cytoplasm</location>
    </subcellularLocation>
    <subcellularLocation>
        <location evidence="1 13">Nucleus</location>
    </subcellularLocation>
</comment>
<keyword evidence="17" id="KW-1185">Reference proteome</keyword>
<dbReference type="InterPro" id="IPR013801">
    <property type="entry name" value="STAT_TF_DNA-bd"/>
</dbReference>
<dbReference type="InterPro" id="IPR001217">
    <property type="entry name" value="STAT"/>
</dbReference>
<keyword evidence="8 13" id="KW-0238">DNA-binding</keyword>
<organism evidence="16 17">
    <name type="scientific">Seriola dumerili</name>
    <name type="common">Greater amberjack</name>
    <name type="synonym">Caranx dumerili</name>
    <dbReference type="NCBI Taxonomy" id="41447"/>
    <lineage>
        <taxon>Eukaryota</taxon>
        <taxon>Metazoa</taxon>
        <taxon>Chordata</taxon>
        <taxon>Craniata</taxon>
        <taxon>Vertebrata</taxon>
        <taxon>Euteleostomi</taxon>
        <taxon>Actinopterygii</taxon>
        <taxon>Neopterygii</taxon>
        <taxon>Teleostei</taxon>
        <taxon>Neoteleostei</taxon>
        <taxon>Acanthomorphata</taxon>
        <taxon>Carangaria</taxon>
        <taxon>Carangiformes</taxon>
        <taxon>Carangidae</taxon>
        <taxon>Seriola</taxon>
    </lineage>
</organism>
<dbReference type="SUPFAM" id="SSF49417">
    <property type="entry name" value="p53-like transcription factors"/>
    <property type="match status" value="1"/>
</dbReference>
<dbReference type="SUPFAM" id="SSF48092">
    <property type="entry name" value="Transcription factor STAT-4 N-domain"/>
    <property type="match status" value="1"/>
</dbReference>
<comment type="similarity">
    <text evidence="3 13">Belongs to the transcription factor STAT family.</text>
</comment>
<reference evidence="16" key="2">
    <citation type="submission" date="2025-09" db="UniProtKB">
        <authorList>
            <consortium name="Ensembl"/>
        </authorList>
    </citation>
    <scope>IDENTIFICATION</scope>
</reference>
<dbReference type="PANTHER" id="PTHR11801">
    <property type="entry name" value="SIGNAL TRANSDUCER AND ACTIVATOR OF TRANSCRIPTION"/>
    <property type="match status" value="1"/>
</dbReference>
<feature type="domain" description="SH2" evidence="15">
    <location>
        <begin position="556"/>
        <end position="608"/>
    </location>
</feature>
<dbReference type="InterPro" id="IPR048988">
    <property type="entry name" value="STAT_linker"/>
</dbReference>
<dbReference type="Gene3D" id="2.60.40.630">
    <property type="entry name" value="STAT transcription factor, DNA-binding domain"/>
    <property type="match status" value="1"/>
</dbReference>
<dbReference type="GO" id="GO:0005737">
    <property type="term" value="C:cytoplasm"/>
    <property type="evidence" value="ECO:0007669"/>
    <property type="project" value="UniProtKB-SubCell"/>
</dbReference>
<dbReference type="AlphaFoldDB" id="A0A3B4TVB4"/>
<dbReference type="Proteomes" id="UP000261420">
    <property type="component" value="Unplaced"/>
</dbReference>
<dbReference type="Pfam" id="PF00017">
    <property type="entry name" value="SH2"/>
    <property type="match status" value="1"/>
</dbReference>
<keyword evidence="9 13" id="KW-0010">Activator</keyword>
<feature type="region of interest" description="Disordered" evidence="14">
    <location>
        <begin position="682"/>
        <end position="702"/>
    </location>
</feature>
<dbReference type="Gene3D" id="1.10.532.10">
    <property type="entry name" value="STAT transcription factor, N-terminal domain"/>
    <property type="match status" value="1"/>
</dbReference>
<dbReference type="Gene3D" id="3.30.505.10">
    <property type="entry name" value="SH2 domain"/>
    <property type="match status" value="1"/>
</dbReference>
<evidence type="ECO:0000256" key="13">
    <source>
        <dbReference type="RuleBase" id="RU046415"/>
    </source>
</evidence>
<dbReference type="GeneTree" id="ENSGT01050000244905"/>
<evidence type="ECO:0000256" key="12">
    <source>
        <dbReference type="PROSITE-ProRule" id="PRU00191"/>
    </source>
</evidence>
<dbReference type="Pfam" id="PF01017">
    <property type="entry name" value="STAT_alpha"/>
    <property type="match status" value="1"/>
</dbReference>
<dbReference type="Gene3D" id="1.20.1050.20">
    <property type="entry name" value="STAT transcription factor, all-alpha domain"/>
    <property type="match status" value="1"/>
</dbReference>
<dbReference type="GO" id="GO:0003677">
    <property type="term" value="F:DNA binding"/>
    <property type="evidence" value="ECO:0007669"/>
    <property type="project" value="UniProtKB-KW"/>
</dbReference>
<protein>
    <recommendedName>
        <fullName evidence="13">Signal transducer and activator of transcription</fullName>
    </recommendedName>
</protein>
<dbReference type="PROSITE" id="PS50001">
    <property type="entry name" value="SH2"/>
    <property type="match status" value="1"/>
</dbReference>
<evidence type="ECO:0000256" key="2">
    <source>
        <dbReference type="ARBA" id="ARBA00004496"/>
    </source>
</evidence>
<evidence type="ECO:0000259" key="15">
    <source>
        <dbReference type="PROSITE" id="PS50001"/>
    </source>
</evidence>
<evidence type="ECO:0000256" key="9">
    <source>
        <dbReference type="ARBA" id="ARBA00023159"/>
    </source>
</evidence>
<evidence type="ECO:0000256" key="11">
    <source>
        <dbReference type="ARBA" id="ARBA00023242"/>
    </source>
</evidence>
<evidence type="ECO:0000313" key="16">
    <source>
        <dbReference type="Ensembl" id="ENSSDUP00000009948.1"/>
    </source>
</evidence>
<keyword evidence="7 13" id="KW-0805">Transcription regulation</keyword>
<dbReference type="SMART" id="SM00964">
    <property type="entry name" value="STAT_int"/>
    <property type="match status" value="1"/>
</dbReference>
<dbReference type="GO" id="GO:0007165">
    <property type="term" value="P:signal transduction"/>
    <property type="evidence" value="ECO:0007669"/>
    <property type="project" value="InterPro"/>
</dbReference>
<dbReference type="SUPFAM" id="SSF47655">
    <property type="entry name" value="STAT"/>
    <property type="match status" value="1"/>
</dbReference>
<evidence type="ECO:0000313" key="17">
    <source>
        <dbReference type="Proteomes" id="UP000261420"/>
    </source>
</evidence>
<dbReference type="InterPro" id="IPR000980">
    <property type="entry name" value="SH2"/>
</dbReference>
<keyword evidence="6 12" id="KW-0727">SH2 domain</keyword>
<dbReference type="InterPro" id="IPR015988">
    <property type="entry name" value="STAT_TF_CC"/>
</dbReference>
<evidence type="ECO:0000256" key="6">
    <source>
        <dbReference type="ARBA" id="ARBA00022999"/>
    </source>
</evidence>
<evidence type="ECO:0000256" key="8">
    <source>
        <dbReference type="ARBA" id="ARBA00023125"/>
    </source>
</evidence>
<keyword evidence="5 13" id="KW-0597">Phosphoprotein</keyword>
<keyword evidence="10 13" id="KW-0804">Transcription</keyword>
<reference evidence="16" key="1">
    <citation type="submission" date="2025-08" db="UniProtKB">
        <authorList>
            <consortium name="Ensembl"/>
        </authorList>
    </citation>
    <scope>IDENTIFICATION</scope>
</reference>
<dbReference type="Gene3D" id="1.10.238.10">
    <property type="entry name" value="EF-hand"/>
    <property type="match status" value="1"/>
</dbReference>
<dbReference type="Pfam" id="PF21354">
    <property type="entry name" value="STAT_linker"/>
    <property type="match status" value="1"/>
</dbReference>
<dbReference type="Pfam" id="PF02865">
    <property type="entry name" value="STAT_int"/>
    <property type="match status" value="1"/>
</dbReference>
<dbReference type="SUPFAM" id="SSF55550">
    <property type="entry name" value="SH2 domain"/>
    <property type="match status" value="1"/>
</dbReference>
<dbReference type="InterPro" id="IPR013799">
    <property type="entry name" value="STAT_TF_prot_interaction"/>
</dbReference>
<dbReference type="InterPro" id="IPR013800">
    <property type="entry name" value="STAT_TF_alpha"/>
</dbReference>
<evidence type="ECO:0000256" key="7">
    <source>
        <dbReference type="ARBA" id="ARBA00023015"/>
    </source>
</evidence>
<dbReference type="STRING" id="41447.ENSSDUP00000009948"/>
<evidence type="ECO:0000256" key="14">
    <source>
        <dbReference type="SAM" id="MobiDB-lite"/>
    </source>
</evidence>
<dbReference type="FunFam" id="3.30.505.10:FF:000003">
    <property type="entry name" value="Signal transducer and activator of transcription"/>
    <property type="match status" value="1"/>
</dbReference>
<proteinExistence type="inferred from homology"/>
<accession>A0A3B4TVB4</accession>
<dbReference type="InterPro" id="IPR036860">
    <property type="entry name" value="SH2_dom_sf"/>
</dbReference>
<name>A0A3B4TVB4_SERDU</name>
<dbReference type="InterPro" id="IPR008967">
    <property type="entry name" value="p53-like_TF_DNA-bd_sf"/>
</dbReference>
<dbReference type="InterPro" id="IPR012345">
    <property type="entry name" value="STAT_TF_DNA-bd_N"/>
</dbReference>
<evidence type="ECO:0000256" key="1">
    <source>
        <dbReference type="ARBA" id="ARBA00004123"/>
    </source>
</evidence>
<dbReference type="InterPro" id="IPR036535">
    <property type="entry name" value="STAT_N_sf"/>
</dbReference>
<evidence type="ECO:0000256" key="5">
    <source>
        <dbReference type="ARBA" id="ARBA00022553"/>
    </source>
</evidence>
<keyword evidence="11 13" id="KW-0539">Nucleus</keyword>
<evidence type="ECO:0000256" key="4">
    <source>
        <dbReference type="ARBA" id="ARBA00022490"/>
    </source>
</evidence>
<keyword evidence="4 13" id="KW-0963">Cytoplasm</keyword>
<dbReference type="GO" id="GO:0003700">
    <property type="term" value="F:DNA-binding transcription factor activity"/>
    <property type="evidence" value="ECO:0007669"/>
    <property type="project" value="InterPro"/>
</dbReference>